<accession>A0A1Z1MAH4</accession>
<dbReference type="RefSeq" id="YP_009394525.1">
    <property type="nucleotide sequence ID" value="NC_035273.1"/>
</dbReference>
<reference evidence="2" key="1">
    <citation type="journal article" date="2017" name="J. Phycol.">
        <title>Analysis of chloroplast genomes and a supermatrix inform reclassification of the Rhodomelaceae (Rhodophyta).</title>
        <authorList>
            <person name="Diaz-Tapia P."/>
            <person name="Maggs C.A."/>
            <person name="West J.A."/>
            <person name="Verbruggen H."/>
        </authorList>
    </citation>
    <scope>NUCLEOTIDE SEQUENCE</scope>
    <source>
        <strain evidence="2">PD546</strain>
    </source>
</reference>
<keyword evidence="2" id="KW-0934">Plastid</keyword>
<geneLocation type="chloroplast" evidence="2"/>
<name>A0A1Z1MAH4_9FLOR</name>
<keyword evidence="2" id="KW-0150">Chloroplast</keyword>
<feature type="transmembrane region" description="Helical" evidence="1">
    <location>
        <begin position="12"/>
        <end position="33"/>
    </location>
</feature>
<organism evidence="2">
    <name type="scientific">Vertebrata thuyoides</name>
    <dbReference type="NCBI Taxonomy" id="2006970"/>
    <lineage>
        <taxon>Eukaryota</taxon>
        <taxon>Rhodophyta</taxon>
        <taxon>Florideophyceae</taxon>
        <taxon>Rhodymeniophycidae</taxon>
        <taxon>Ceramiales</taxon>
        <taxon>Rhodomelaceae</taxon>
        <taxon>Polysiphonioideae</taxon>
        <taxon>Vertebrata</taxon>
    </lineage>
</organism>
<proteinExistence type="predicted"/>
<keyword evidence="1" id="KW-0812">Transmembrane</keyword>
<keyword evidence="1" id="KW-1133">Transmembrane helix</keyword>
<dbReference type="EMBL" id="MF101426">
    <property type="protein sequence ID" value="ARW63087.1"/>
    <property type="molecule type" value="Genomic_DNA"/>
</dbReference>
<sequence length="34" mass="4030">MMNKTQYISLSLIYININITHFLYIVTILKNIIS</sequence>
<evidence type="ECO:0000313" key="2">
    <source>
        <dbReference type="EMBL" id="ARW63087.1"/>
    </source>
</evidence>
<dbReference type="AlphaFoldDB" id="A0A1Z1MAH4"/>
<keyword evidence="1" id="KW-0472">Membrane</keyword>
<evidence type="ECO:0000256" key="1">
    <source>
        <dbReference type="SAM" id="Phobius"/>
    </source>
</evidence>
<gene>
    <name evidence="2" type="primary">orf34</name>
</gene>
<dbReference type="GeneID" id="33356402"/>
<protein>
    <submittedName>
        <fullName evidence="2">Uncharacterized protein</fullName>
    </submittedName>
</protein>